<accession>A0A7C3ZQR9</accession>
<name>A0A7C3ZQR9_9CYAN</name>
<dbReference type="EMBL" id="DSPX01000007">
    <property type="protein sequence ID" value="HGF99265.1"/>
    <property type="molecule type" value="Genomic_DNA"/>
</dbReference>
<sequence>MAKISRSLVGAALFLALLSFQAKAVLAFCGFFVAKVDAEMFNNRSEVAIARTDNRTTYNLAFNYKGAPKDFALVLPVPVVLKKEDVKVIDAQLFERLDDFSAPRLVRYDDTYLEGDTSVNRSAQPAPAGGAPVQVLERFTVGEYDVVILSADESTALETWLRENDYKTPRGAARYLRPYIDAGMYFFVVRVNLEEQEKLGFQNLRPLQFGVPNGGEIMLPFQMGKINAEDKQSVIIYFLTAQGRVEAKNYTNVMIPSNFNVPEEIEPRFGEFYQDLLAATIKATGRETVVTEYAWDTGSCDPCSTQPLNGSEVRALGMNQDSAFITRMHLQYTKNTYNQDLVFRLTRDTRTYQGRYILTPNSELVSAEAPNTAEVRAPYGKLLSAFPLENLFTKYNP</sequence>
<reference evidence="2" key="1">
    <citation type="journal article" date="2020" name="mSystems">
        <title>Genome- and Community-Level Interaction Insights into Carbon Utilization and Element Cycling Functions of Hydrothermarchaeota in Hydrothermal Sediment.</title>
        <authorList>
            <person name="Zhou Z."/>
            <person name="Liu Y."/>
            <person name="Xu W."/>
            <person name="Pan J."/>
            <person name="Luo Z.H."/>
            <person name="Li M."/>
        </authorList>
    </citation>
    <scope>NUCLEOTIDE SEQUENCE [LARGE SCALE GENOMIC DNA]</scope>
    <source>
        <strain evidence="2">SpSt-374</strain>
    </source>
</reference>
<organism evidence="2">
    <name type="scientific">Planktothricoides sp. SpSt-374</name>
    <dbReference type="NCBI Taxonomy" id="2282167"/>
    <lineage>
        <taxon>Bacteria</taxon>
        <taxon>Bacillati</taxon>
        <taxon>Cyanobacteriota</taxon>
        <taxon>Cyanophyceae</taxon>
        <taxon>Oscillatoriophycideae</taxon>
        <taxon>Oscillatoriales</taxon>
        <taxon>Oscillatoriaceae</taxon>
        <taxon>Planktothricoides</taxon>
    </lineage>
</organism>
<keyword evidence="1" id="KW-0732">Signal</keyword>
<evidence type="ECO:0000313" key="2">
    <source>
        <dbReference type="EMBL" id="HGF99265.1"/>
    </source>
</evidence>
<protein>
    <submittedName>
        <fullName evidence="2">DUF2330 domain-containing protein</fullName>
    </submittedName>
</protein>
<feature type="signal peptide" evidence="1">
    <location>
        <begin position="1"/>
        <end position="24"/>
    </location>
</feature>
<dbReference type="InterPro" id="IPR019283">
    <property type="entry name" value="DUF2330"/>
</dbReference>
<comment type="caution">
    <text evidence="2">The sequence shown here is derived from an EMBL/GenBank/DDBJ whole genome shotgun (WGS) entry which is preliminary data.</text>
</comment>
<dbReference type="AlphaFoldDB" id="A0A7C3ZQR9"/>
<evidence type="ECO:0000256" key="1">
    <source>
        <dbReference type="SAM" id="SignalP"/>
    </source>
</evidence>
<proteinExistence type="predicted"/>
<feature type="chain" id="PRO_5028407190" evidence="1">
    <location>
        <begin position="25"/>
        <end position="397"/>
    </location>
</feature>
<gene>
    <name evidence="2" type="ORF">ENR15_00955</name>
</gene>
<dbReference type="Pfam" id="PF10092">
    <property type="entry name" value="DUF2330"/>
    <property type="match status" value="1"/>
</dbReference>